<dbReference type="InterPro" id="IPR038501">
    <property type="entry name" value="Spore_GerAC_C_sf"/>
</dbReference>
<name>A0A934J4M7_9BACL</name>
<dbReference type="NCBIfam" id="TIGR02887">
    <property type="entry name" value="spore_ger_x_C"/>
    <property type="match status" value="1"/>
</dbReference>
<keyword evidence="4 8" id="KW-0732">Signal</keyword>
<evidence type="ECO:0000256" key="5">
    <source>
        <dbReference type="ARBA" id="ARBA00023136"/>
    </source>
</evidence>
<evidence type="ECO:0000256" key="7">
    <source>
        <dbReference type="ARBA" id="ARBA00023288"/>
    </source>
</evidence>
<keyword evidence="7" id="KW-0449">Lipoprotein</keyword>
<evidence type="ECO:0000256" key="6">
    <source>
        <dbReference type="ARBA" id="ARBA00023139"/>
    </source>
</evidence>
<evidence type="ECO:0000259" key="10">
    <source>
        <dbReference type="Pfam" id="PF25198"/>
    </source>
</evidence>
<evidence type="ECO:0000256" key="3">
    <source>
        <dbReference type="ARBA" id="ARBA00022544"/>
    </source>
</evidence>
<reference evidence="11" key="1">
    <citation type="submission" date="2020-12" db="EMBL/GenBank/DDBJ databases">
        <authorList>
            <person name="Huq M.A."/>
        </authorList>
    </citation>
    <scope>NUCLEOTIDE SEQUENCE</scope>
    <source>
        <strain evidence="11">MAHUQ-46</strain>
    </source>
</reference>
<feature type="domain" description="Spore germination protein N-terminal" evidence="10">
    <location>
        <begin position="22"/>
        <end position="196"/>
    </location>
</feature>
<dbReference type="InterPro" id="IPR046953">
    <property type="entry name" value="Spore_GerAC-like_C"/>
</dbReference>
<keyword evidence="12" id="KW-1185">Reference proteome</keyword>
<evidence type="ECO:0000256" key="8">
    <source>
        <dbReference type="SAM" id="SignalP"/>
    </source>
</evidence>
<evidence type="ECO:0000256" key="1">
    <source>
        <dbReference type="ARBA" id="ARBA00004635"/>
    </source>
</evidence>
<dbReference type="Pfam" id="PF05504">
    <property type="entry name" value="Spore_GerAC"/>
    <property type="match status" value="1"/>
</dbReference>
<feature type="signal peptide" evidence="8">
    <location>
        <begin position="1"/>
        <end position="18"/>
    </location>
</feature>
<dbReference type="Proteomes" id="UP000640274">
    <property type="component" value="Unassembled WGS sequence"/>
</dbReference>
<evidence type="ECO:0000256" key="2">
    <source>
        <dbReference type="ARBA" id="ARBA00007886"/>
    </source>
</evidence>
<proteinExistence type="inferred from homology"/>
<keyword evidence="3" id="KW-0309">Germination</keyword>
<evidence type="ECO:0000313" key="11">
    <source>
        <dbReference type="EMBL" id="MBJ6361458.1"/>
    </source>
</evidence>
<dbReference type="PROSITE" id="PS51257">
    <property type="entry name" value="PROKAR_LIPOPROTEIN"/>
    <property type="match status" value="1"/>
</dbReference>
<evidence type="ECO:0000313" key="12">
    <source>
        <dbReference type="Proteomes" id="UP000640274"/>
    </source>
</evidence>
<sequence length="392" mass="44372">MRRPIQVALLLMCTALLAGCWDKAELIEFGYVQAVAVDKSGKEGIELTTLFYNPSGHGESTGMAPQPKMAIPIVTEASSVYEAVQDIPLHFGRRAKWDHMRIIMISEELARSKPLGEILDFFSRNSEQRATVLLLITRGKAKEYIKTKPYIEYTIGQQLRKIEETVSQYSAKTTKLPLYELAIQMMGQTNTAMIPYAYKTDKTGDIAVAGIALFKDQVLTGSIVSPADSQPLLMLLNRYNKGIIKLSCPESKGGKGHIRESFEIISIKTKLKPKIQGDQLTIQVKSNMRGSVSELHCTTLITAEEEQKMRVRVEEEVKSEMKAMIGRLQKRRLDVVNIGNMIYRHYPRLWKKWKPTWEERFATAKFDISIDVHILNTGLNIGETFGKKEKNE</sequence>
<dbReference type="InterPro" id="IPR057336">
    <property type="entry name" value="GerAC_N"/>
</dbReference>
<dbReference type="PANTHER" id="PTHR35789">
    <property type="entry name" value="SPORE GERMINATION PROTEIN B3"/>
    <property type="match status" value="1"/>
</dbReference>
<dbReference type="EMBL" id="JAELUP010000027">
    <property type="protein sequence ID" value="MBJ6361458.1"/>
    <property type="molecule type" value="Genomic_DNA"/>
</dbReference>
<feature type="domain" description="Spore germination GerAC-like C-terminal" evidence="9">
    <location>
        <begin position="210"/>
        <end position="378"/>
    </location>
</feature>
<evidence type="ECO:0000259" key="9">
    <source>
        <dbReference type="Pfam" id="PF05504"/>
    </source>
</evidence>
<gene>
    <name evidence="11" type="ORF">JFN88_09095</name>
</gene>
<dbReference type="InterPro" id="IPR008844">
    <property type="entry name" value="Spore_GerAC-like"/>
</dbReference>
<comment type="similarity">
    <text evidence="2">Belongs to the GerABKC lipoprotein family.</text>
</comment>
<dbReference type="PANTHER" id="PTHR35789:SF1">
    <property type="entry name" value="SPORE GERMINATION PROTEIN B3"/>
    <property type="match status" value="1"/>
</dbReference>
<organism evidence="11 12">
    <name type="scientific">Paenibacillus roseus</name>
    <dbReference type="NCBI Taxonomy" id="2798579"/>
    <lineage>
        <taxon>Bacteria</taxon>
        <taxon>Bacillati</taxon>
        <taxon>Bacillota</taxon>
        <taxon>Bacilli</taxon>
        <taxon>Bacillales</taxon>
        <taxon>Paenibacillaceae</taxon>
        <taxon>Paenibacillus</taxon>
    </lineage>
</organism>
<comment type="caution">
    <text evidence="11">The sequence shown here is derived from an EMBL/GenBank/DDBJ whole genome shotgun (WGS) entry which is preliminary data.</text>
</comment>
<dbReference type="Pfam" id="PF25198">
    <property type="entry name" value="Spore_GerAC_N"/>
    <property type="match status" value="1"/>
</dbReference>
<keyword evidence="6" id="KW-0564">Palmitate</keyword>
<dbReference type="AlphaFoldDB" id="A0A934J4M7"/>
<comment type="subcellular location">
    <subcellularLocation>
        <location evidence="1">Membrane</location>
        <topology evidence="1">Lipid-anchor</topology>
    </subcellularLocation>
</comment>
<dbReference type="GO" id="GO:0016020">
    <property type="term" value="C:membrane"/>
    <property type="evidence" value="ECO:0007669"/>
    <property type="project" value="UniProtKB-SubCell"/>
</dbReference>
<dbReference type="RefSeq" id="WP_199019004.1">
    <property type="nucleotide sequence ID" value="NZ_JAELUP010000027.1"/>
</dbReference>
<feature type="chain" id="PRO_5039636404" evidence="8">
    <location>
        <begin position="19"/>
        <end position="392"/>
    </location>
</feature>
<dbReference type="Gene3D" id="3.30.300.210">
    <property type="entry name" value="Nutrient germinant receptor protein C, domain 3"/>
    <property type="match status" value="1"/>
</dbReference>
<evidence type="ECO:0000256" key="4">
    <source>
        <dbReference type="ARBA" id="ARBA00022729"/>
    </source>
</evidence>
<dbReference type="GO" id="GO:0009847">
    <property type="term" value="P:spore germination"/>
    <property type="evidence" value="ECO:0007669"/>
    <property type="project" value="InterPro"/>
</dbReference>
<accession>A0A934J4M7</accession>
<keyword evidence="5" id="KW-0472">Membrane</keyword>
<protein>
    <submittedName>
        <fullName evidence="11">Ger(X)C family spore germination protein</fullName>
    </submittedName>
</protein>